<evidence type="ECO:0000313" key="1">
    <source>
        <dbReference type="EMBL" id="SDG17108.1"/>
    </source>
</evidence>
<dbReference type="AlphaFoldDB" id="A0A1G7S272"/>
<evidence type="ECO:0000313" key="2">
    <source>
        <dbReference type="Proteomes" id="UP000199076"/>
    </source>
</evidence>
<proteinExistence type="predicted"/>
<dbReference type="PROSITE" id="PS51257">
    <property type="entry name" value="PROKAR_LIPOPROTEIN"/>
    <property type="match status" value="1"/>
</dbReference>
<reference evidence="2" key="1">
    <citation type="submission" date="2016-10" db="EMBL/GenBank/DDBJ databases">
        <authorList>
            <person name="Varghese N."/>
            <person name="Submissions S."/>
        </authorList>
    </citation>
    <scope>NUCLEOTIDE SEQUENCE [LARGE SCALE GENOMIC DNA]</scope>
    <source>
        <strain evidence="2">IBRC-M 10760</strain>
    </source>
</reference>
<dbReference type="EMBL" id="FNBK01000017">
    <property type="protein sequence ID" value="SDG17108.1"/>
    <property type="molecule type" value="Genomic_DNA"/>
</dbReference>
<accession>A0A1G7S272</accession>
<dbReference type="Proteomes" id="UP000199076">
    <property type="component" value="Unassembled WGS sequence"/>
</dbReference>
<gene>
    <name evidence="1" type="ORF">SAMN05216218_1175</name>
</gene>
<name>A0A1G7S272_9EURY</name>
<organism evidence="1 2">
    <name type="scientific">Halorientalis regularis</name>
    <dbReference type="NCBI Taxonomy" id="660518"/>
    <lineage>
        <taxon>Archaea</taxon>
        <taxon>Methanobacteriati</taxon>
        <taxon>Methanobacteriota</taxon>
        <taxon>Stenosarchaea group</taxon>
        <taxon>Halobacteria</taxon>
        <taxon>Halobacteriales</taxon>
        <taxon>Haloarculaceae</taxon>
        <taxon>Halorientalis</taxon>
    </lineage>
</organism>
<protein>
    <submittedName>
        <fullName evidence="1">Uncharacterized protein</fullName>
    </submittedName>
</protein>
<keyword evidence="2" id="KW-1185">Reference proteome</keyword>
<sequence>MVSRQCSRLVPSTVMIAVACTRADEWYDSPFERGVGFSVEFGLEDVSLAGLAFRRDP</sequence>